<evidence type="ECO:0000313" key="2">
    <source>
        <dbReference type="EMBL" id="AGB01285.1"/>
    </source>
</evidence>
<dbReference type="SUPFAM" id="SSF55729">
    <property type="entry name" value="Acyl-CoA N-acyltransferases (Nat)"/>
    <property type="match status" value="1"/>
</dbReference>
<proteinExistence type="predicted"/>
<dbReference type="Gene3D" id="3.40.630.30">
    <property type="match status" value="1"/>
</dbReference>
<protein>
    <submittedName>
        <fullName evidence="2">Acetyltransferase, N-acetylglutamate synthase</fullName>
    </submittedName>
</protein>
<accession>L0HBA5</accession>
<dbReference type="OrthoDB" id="104811at2157"/>
<dbReference type="KEGG" id="mfo:Metfor_0203"/>
<name>L0HBA5_METFS</name>
<sequence>MTVEVRELKPEEFFLAEKLWEEYRDQKADKVRERIFGIFEDGRLAATARHTLHPDGVEMDCVFASEKYRGKGYARVAVEALLKACASEEIFIHSTLVLIPFYKKLGFVPIPEDDLPRTIRERFLFCFGEMAGCNVCPMVRVKQPEAATTP</sequence>
<reference evidence="3" key="1">
    <citation type="submission" date="2011-12" db="EMBL/GenBank/DDBJ databases">
        <title>Complete sequence of Methanoregula formicicum SMSP.</title>
        <authorList>
            <person name="Lucas S."/>
            <person name="Han J."/>
            <person name="Lapidus A."/>
            <person name="Cheng J.-F."/>
            <person name="Goodwin L."/>
            <person name="Pitluck S."/>
            <person name="Peters L."/>
            <person name="Ovchinnikova G."/>
            <person name="Teshima H."/>
            <person name="Detter J.C."/>
            <person name="Han C."/>
            <person name="Tapia R."/>
            <person name="Land M."/>
            <person name="Hauser L."/>
            <person name="Kyrpides N."/>
            <person name="Ivanova N."/>
            <person name="Pagani I."/>
            <person name="Imachi H."/>
            <person name="Tamaki H."/>
            <person name="Sekiguchi Y."/>
            <person name="Kamagata Y."/>
            <person name="Cadillo-Quiroz H."/>
            <person name="Zinder S."/>
            <person name="Liu W.-T."/>
            <person name="Woyke T."/>
        </authorList>
    </citation>
    <scope>NUCLEOTIDE SEQUENCE [LARGE SCALE GENOMIC DNA]</scope>
    <source>
        <strain evidence="3">DSM 22288 / NBRC 105244 / SMSP</strain>
    </source>
</reference>
<dbReference type="InterPro" id="IPR016181">
    <property type="entry name" value="Acyl_CoA_acyltransferase"/>
</dbReference>
<dbReference type="EMBL" id="CP003167">
    <property type="protein sequence ID" value="AGB01285.1"/>
    <property type="molecule type" value="Genomic_DNA"/>
</dbReference>
<dbReference type="InterPro" id="IPR000182">
    <property type="entry name" value="GNAT_dom"/>
</dbReference>
<dbReference type="GeneID" id="14308876"/>
<reference evidence="2 3" key="2">
    <citation type="journal article" date="2014" name="Genome Announc.">
        <title>Complete Genome Sequence of Methanoregula formicica SMSPT, a Mesophilic Hydrogenotrophic Methanogen Isolated from a Methanogenic Upflow Anaerobic Sludge Blanket Reactor.</title>
        <authorList>
            <person name="Yamamoto K."/>
            <person name="Tamaki H."/>
            <person name="Cadillo-Quiroz H."/>
            <person name="Imachi H."/>
            <person name="Kyrpides N."/>
            <person name="Woyke T."/>
            <person name="Goodwin L."/>
            <person name="Zinder S.H."/>
            <person name="Kamagata Y."/>
            <person name="Liu W.T."/>
        </authorList>
    </citation>
    <scope>NUCLEOTIDE SEQUENCE [LARGE SCALE GENOMIC DNA]</scope>
    <source>
        <strain evidence="3">DSM 22288 / NBRC 105244 / SMSP</strain>
    </source>
</reference>
<dbReference type="STRING" id="593750.Metfor_0203"/>
<dbReference type="HOGENOM" id="CLU_111442_0_0_2"/>
<evidence type="ECO:0000259" key="1">
    <source>
        <dbReference type="PROSITE" id="PS51186"/>
    </source>
</evidence>
<dbReference type="Pfam" id="PF00583">
    <property type="entry name" value="Acetyltransf_1"/>
    <property type="match status" value="1"/>
</dbReference>
<dbReference type="RefSeq" id="WP_015284249.1">
    <property type="nucleotide sequence ID" value="NC_019943.1"/>
</dbReference>
<gene>
    <name evidence="2" type="ordered locus">Metfor_0203</name>
</gene>
<dbReference type="eggNOG" id="arCOG00840">
    <property type="taxonomic scope" value="Archaea"/>
</dbReference>
<dbReference type="Proteomes" id="UP000010824">
    <property type="component" value="Chromosome"/>
</dbReference>
<dbReference type="AlphaFoldDB" id="L0HBA5"/>
<dbReference type="CDD" id="cd04301">
    <property type="entry name" value="NAT_SF"/>
    <property type="match status" value="1"/>
</dbReference>
<dbReference type="GO" id="GO:0016747">
    <property type="term" value="F:acyltransferase activity, transferring groups other than amino-acyl groups"/>
    <property type="evidence" value="ECO:0007669"/>
    <property type="project" value="InterPro"/>
</dbReference>
<keyword evidence="2" id="KW-0808">Transferase</keyword>
<organism evidence="2 3">
    <name type="scientific">Methanoregula formicica (strain DSM 22288 / NBRC 105244 / SMSP)</name>
    <dbReference type="NCBI Taxonomy" id="593750"/>
    <lineage>
        <taxon>Archaea</taxon>
        <taxon>Methanobacteriati</taxon>
        <taxon>Methanobacteriota</taxon>
        <taxon>Stenosarchaea group</taxon>
        <taxon>Methanomicrobia</taxon>
        <taxon>Methanomicrobiales</taxon>
        <taxon>Methanoregulaceae</taxon>
        <taxon>Methanoregula</taxon>
    </lineage>
</organism>
<dbReference type="PROSITE" id="PS51186">
    <property type="entry name" value="GNAT"/>
    <property type="match status" value="1"/>
</dbReference>
<evidence type="ECO:0000313" key="3">
    <source>
        <dbReference type="Proteomes" id="UP000010824"/>
    </source>
</evidence>
<feature type="domain" description="N-acetyltransferase" evidence="1">
    <location>
        <begin position="1"/>
        <end position="126"/>
    </location>
</feature>
<dbReference type="InParanoid" id="L0HBA5"/>
<keyword evidence="3" id="KW-1185">Reference proteome</keyword>